<evidence type="ECO:0000313" key="2">
    <source>
        <dbReference type="EMBL" id="PPQ97517.1"/>
    </source>
</evidence>
<dbReference type="STRING" id="231916.A0A409Y3C4"/>
<dbReference type="Proteomes" id="UP000284706">
    <property type="component" value="Unassembled WGS sequence"/>
</dbReference>
<sequence>MQCAVCDGVTIGHACCGVHGCHSPLPTNRHRFCEKHSHLNDGSALLFESQGLVLAEILSIAHWRGHITKRIKLFRGYNRVQSGPLFLILLFLLTTNLLNMDGDGVAGASCDGKPEVGNPKLKTYFSRRRTHNEQLIMRPCGVMLSRASFFGSEAVSALFAKATFPTPASTPEYFIFDNSCKLHAHLQHLGDTHFRDTGMPADVFHFDAKHKDSDHHCQLHCNPASFPELIQDGKWRINMSICEQSNVWLSLASQSSHDPE</sequence>
<protein>
    <recommendedName>
        <fullName evidence="1">CxC6 like cysteine cluster associated with KDZ domain-containing protein</fullName>
    </recommendedName>
</protein>
<feature type="non-terminal residue" evidence="2">
    <location>
        <position position="260"/>
    </location>
</feature>
<comment type="caution">
    <text evidence="2">The sequence shown here is derived from an EMBL/GenBank/DDBJ whole genome shotgun (WGS) entry which is preliminary data.</text>
</comment>
<dbReference type="AlphaFoldDB" id="A0A409Y3C4"/>
<dbReference type="EMBL" id="NHYE01001233">
    <property type="protein sequence ID" value="PPQ97517.1"/>
    <property type="molecule type" value="Genomic_DNA"/>
</dbReference>
<accession>A0A409Y3C4</accession>
<evidence type="ECO:0000313" key="3">
    <source>
        <dbReference type="Proteomes" id="UP000284706"/>
    </source>
</evidence>
<feature type="domain" description="CxC6 like cysteine cluster associated with KDZ" evidence="1">
    <location>
        <begin position="5"/>
        <end position="41"/>
    </location>
</feature>
<dbReference type="Pfam" id="PF18721">
    <property type="entry name" value="CxC6"/>
    <property type="match status" value="1"/>
</dbReference>
<gene>
    <name evidence="2" type="ORF">CVT26_006518</name>
</gene>
<evidence type="ECO:0000259" key="1">
    <source>
        <dbReference type="Pfam" id="PF18721"/>
    </source>
</evidence>
<reference evidence="2 3" key="1">
    <citation type="journal article" date="2018" name="Evol. Lett.">
        <title>Horizontal gene cluster transfer increased hallucinogenic mushroom diversity.</title>
        <authorList>
            <person name="Reynolds H.T."/>
            <person name="Vijayakumar V."/>
            <person name="Gluck-Thaler E."/>
            <person name="Korotkin H.B."/>
            <person name="Matheny P.B."/>
            <person name="Slot J.C."/>
        </authorList>
    </citation>
    <scope>NUCLEOTIDE SEQUENCE [LARGE SCALE GENOMIC DNA]</scope>
    <source>
        <strain evidence="2 3">SRW20</strain>
    </source>
</reference>
<dbReference type="OrthoDB" id="2501483at2759"/>
<name>A0A409Y3C4_9AGAR</name>
<proteinExistence type="predicted"/>
<dbReference type="InParanoid" id="A0A409Y3C4"/>
<dbReference type="InterPro" id="IPR040898">
    <property type="entry name" value="CxC6"/>
</dbReference>
<organism evidence="2 3">
    <name type="scientific">Gymnopilus dilepis</name>
    <dbReference type="NCBI Taxonomy" id="231916"/>
    <lineage>
        <taxon>Eukaryota</taxon>
        <taxon>Fungi</taxon>
        <taxon>Dikarya</taxon>
        <taxon>Basidiomycota</taxon>
        <taxon>Agaricomycotina</taxon>
        <taxon>Agaricomycetes</taxon>
        <taxon>Agaricomycetidae</taxon>
        <taxon>Agaricales</taxon>
        <taxon>Agaricineae</taxon>
        <taxon>Hymenogastraceae</taxon>
        <taxon>Gymnopilus</taxon>
    </lineage>
</organism>
<keyword evidence="3" id="KW-1185">Reference proteome</keyword>